<gene>
    <name evidence="2" type="ORF">NMOB1V02_LOCUS3704</name>
</gene>
<dbReference type="EMBL" id="OA882544">
    <property type="protein sequence ID" value="CAD7275919.1"/>
    <property type="molecule type" value="Genomic_DNA"/>
</dbReference>
<protein>
    <recommendedName>
        <fullName evidence="1">F-box domain-containing protein</fullName>
    </recommendedName>
</protein>
<dbReference type="Gene3D" id="1.20.1280.50">
    <property type="match status" value="1"/>
</dbReference>
<dbReference type="SUPFAM" id="SSF81383">
    <property type="entry name" value="F-box domain"/>
    <property type="match status" value="1"/>
</dbReference>
<keyword evidence="3" id="KW-1185">Reference proteome</keyword>
<reference evidence="2" key="1">
    <citation type="submission" date="2020-11" db="EMBL/GenBank/DDBJ databases">
        <authorList>
            <person name="Tran Van P."/>
        </authorList>
    </citation>
    <scope>NUCLEOTIDE SEQUENCE</scope>
</reference>
<organism evidence="2">
    <name type="scientific">Notodromas monacha</name>
    <dbReference type="NCBI Taxonomy" id="399045"/>
    <lineage>
        <taxon>Eukaryota</taxon>
        <taxon>Metazoa</taxon>
        <taxon>Ecdysozoa</taxon>
        <taxon>Arthropoda</taxon>
        <taxon>Crustacea</taxon>
        <taxon>Oligostraca</taxon>
        <taxon>Ostracoda</taxon>
        <taxon>Podocopa</taxon>
        <taxon>Podocopida</taxon>
        <taxon>Cypridocopina</taxon>
        <taxon>Cypridoidea</taxon>
        <taxon>Cyprididae</taxon>
        <taxon>Notodromas</taxon>
    </lineage>
</organism>
<dbReference type="Pfam" id="PF00646">
    <property type="entry name" value="F-box"/>
    <property type="match status" value="1"/>
</dbReference>
<sequence>MLDAEANSRERVMDVVADQCETEESDWEIFPLEIVEEILRRSSVKALLNARLVCREWCGLATEILKSLKRCDWDARCIGEVPRAQLYQLINALGLRKAGDENDDGVLEVVDWRLRFPVPYLKMVPMYESKDVLMRLLKHPTKISFDRRAAFEAWLSPCIVTWEAPSVTHFTFRESATCAKVSGDVLLVGDAHGRFAAVDLDTGLEYGETIPTDNSSIKIIEPVLLPDGLKFALPGTSAVLSHNSAICVHRSGRMYVVHLNALREAVFSTDGIMRSTFEFVAVRSLGKRTELGSIAHVFYLPELGDIVIVGRKGFCVLRQEYDYSPSSERKVIFPPDCDTSKASPANWKVFRADAMSALRMRDNLRGLHLSADAKKFAFFPCFGDDVLQVDILGDLLALGTETGVVMVFYLKNSSESFMSIDKSQPQFKASLKDYVDLEIGDEIHSVCLSHGAGGFPFLVVATQRFCIKFRWVIILIKQSQKPPD</sequence>
<dbReference type="EMBL" id="CAJPEX010000507">
    <property type="protein sequence ID" value="CAG0916071.1"/>
    <property type="molecule type" value="Genomic_DNA"/>
</dbReference>
<dbReference type="OrthoDB" id="2095648at2759"/>
<dbReference type="InterPro" id="IPR001810">
    <property type="entry name" value="F-box_dom"/>
</dbReference>
<dbReference type="SMART" id="SM00256">
    <property type="entry name" value="FBOX"/>
    <property type="match status" value="1"/>
</dbReference>
<feature type="domain" description="F-box" evidence="1">
    <location>
        <begin position="30"/>
        <end position="70"/>
    </location>
</feature>
<dbReference type="Proteomes" id="UP000678499">
    <property type="component" value="Unassembled WGS sequence"/>
</dbReference>
<dbReference type="InterPro" id="IPR011047">
    <property type="entry name" value="Quinoprotein_ADH-like_sf"/>
</dbReference>
<dbReference type="SUPFAM" id="SSF50998">
    <property type="entry name" value="Quinoprotein alcohol dehydrogenase-like"/>
    <property type="match status" value="1"/>
</dbReference>
<name>A0A7R9BID9_9CRUS</name>
<dbReference type="InterPro" id="IPR036047">
    <property type="entry name" value="F-box-like_dom_sf"/>
</dbReference>
<accession>A0A7R9BID9</accession>
<evidence type="ECO:0000313" key="2">
    <source>
        <dbReference type="EMBL" id="CAD7275919.1"/>
    </source>
</evidence>
<dbReference type="AlphaFoldDB" id="A0A7R9BID9"/>
<proteinExistence type="predicted"/>
<evidence type="ECO:0000313" key="3">
    <source>
        <dbReference type="Proteomes" id="UP000678499"/>
    </source>
</evidence>
<evidence type="ECO:0000259" key="1">
    <source>
        <dbReference type="SMART" id="SM00256"/>
    </source>
</evidence>